<name>A0A6L2P5T8_TANCI</name>
<accession>A0A6L2P5T8</accession>
<proteinExistence type="predicted"/>
<evidence type="ECO:0000313" key="3">
    <source>
        <dbReference type="EMBL" id="GEU93716.1"/>
    </source>
</evidence>
<gene>
    <name evidence="3" type="ORF">Tci_065694</name>
</gene>
<keyword evidence="2" id="KW-0812">Transmembrane</keyword>
<feature type="transmembrane region" description="Helical" evidence="2">
    <location>
        <begin position="45"/>
        <end position="63"/>
    </location>
</feature>
<reference evidence="3" key="1">
    <citation type="journal article" date="2019" name="Sci. Rep.">
        <title>Draft genome of Tanacetum cinerariifolium, the natural source of mosquito coil.</title>
        <authorList>
            <person name="Yamashiro T."/>
            <person name="Shiraishi A."/>
            <person name="Satake H."/>
            <person name="Nakayama K."/>
        </authorList>
    </citation>
    <scope>NUCLEOTIDE SEQUENCE</scope>
</reference>
<dbReference type="AlphaFoldDB" id="A0A6L2P5T8"/>
<feature type="compositionally biased region" description="Polar residues" evidence="1">
    <location>
        <begin position="1"/>
        <end position="12"/>
    </location>
</feature>
<sequence length="81" mass="9063">MTTKTNGHQKGLSSFKPPENLSPPERSAAAVENIDAAPKKLLPSLLNILCCQIMFFLLLYIVFVHPSCDHILDTFFAHRHS</sequence>
<organism evidence="3">
    <name type="scientific">Tanacetum cinerariifolium</name>
    <name type="common">Dalmatian daisy</name>
    <name type="synonym">Chrysanthemum cinerariifolium</name>
    <dbReference type="NCBI Taxonomy" id="118510"/>
    <lineage>
        <taxon>Eukaryota</taxon>
        <taxon>Viridiplantae</taxon>
        <taxon>Streptophyta</taxon>
        <taxon>Embryophyta</taxon>
        <taxon>Tracheophyta</taxon>
        <taxon>Spermatophyta</taxon>
        <taxon>Magnoliopsida</taxon>
        <taxon>eudicotyledons</taxon>
        <taxon>Gunneridae</taxon>
        <taxon>Pentapetalae</taxon>
        <taxon>asterids</taxon>
        <taxon>campanulids</taxon>
        <taxon>Asterales</taxon>
        <taxon>Asteraceae</taxon>
        <taxon>Asteroideae</taxon>
        <taxon>Anthemideae</taxon>
        <taxon>Anthemidinae</taxon>
        <taxon>Tanacetum</taxon>
    </lineage>
</organism>
<evidence type="ECO:0000256" key="1">
    <source>
        <dbReference type="SAM" id="MobiDB-lite"/>
    </source>
</evidence>
<protein>
    <submittedName>
        <fullName evidence="3">Uncharacterized protein</fullName>
    </submittedName>
</protein>
<keyword evidence="2" id="KW-0472">Membrane</keyword>
<evidence type="ECO:0000256" key="2">
    <source>
        <dbReference type="SAM" id="Phobius"/>
    </source>
</evidence>
<keyword evidence="2" id="KW-1133">Transmembrane helix</keyword>
<comment type="caution">
    <text evidence="3">The sequence shown here is derived from an EMBL/GenBank/DDBJ whole genome shotgun (WGS) entry which is preliminary data.</text>
</comment>
<dbReference type="EMBL" id="BKCJ010010914">
    <property type="protein sequence ID" value="GEU93716.1"/>
    <property type="molecule type" value="Genomic_DNA"/>
</dbReference>
<feature type="region of interest" description="Disordered" evidence="1">
    <location>
        <begin position="1"/>
        <end position="27"/>
    </location>
</feature>